<gene>
    <name evidence="1" type="ORF">SDC9_191733</name>
</gene>
<dbReference type="EMBL" id="VSSQ01103091">
    <property type="protein sequence ID" value="MPN44172.1"/>
    <property type="molecule type" value="Genomic_DNA"/>
</dbReference>
<dbReference type="PROSITE" id="PS00307">
    <property type="entry name" value="LECTIN_LEGUME_BETA"/>
    <property type="match status" value="1"/>
</dbReference>
<organism evidence="1">
    <name type="scientific">bioreactor metagenome</name>
    <dbReference type="NCBI Taxonomy" id="1076179"/>
    <lineage>
        <taxon>unclassified sequences</taxon>
        <taxon>metagenomes</taxon>
        <taxon>ecological metagenomes</taxon>
    </lineage>
</organism>
<protein>
    <submittedName>
        <fullName evidence="1">Uncharacterized protein</fullName>
    </submittedName>
</protein>
<accession>A0A645I0A2</accession>
<proteinExistence type="predicted"/>
<comment type="caution">
    <text evidence="1">The sequence shown here is derived from an EMBL/GenBank/DDBJ whole genome shotgun (WGS) entry which is preliminary data.</text>
</comment>
<dbReference type="AlphaFoldDB" id="A0A645I0A2"/>
<dbReference type="InterPro" id="IPR019825">
    <property type="entry name" value="Lectin_legB_Mn/Ca_BS"/>
</dbReference>
<sequence length="112" mass="11716">MGFAGGHVAEGGAGILGVEIDSAQKVARLLVQTRRIDHRSRRHYPDDVPVHQPLCRGGVFHLLADGHFIALGDEPGDIGVAGVVGNAAHRHPVLRGLVGVLVPAGQGQVQFP</sequence>
<name>A0A645I0A2_9ZZZZ</name>
<evidence type="ECO:0000313" key="1">
    <source>
        <dbReference type="EMBL" id="MPN44172.1"/>
    </source>
</evidence>
<reference evidence="1" key="1">
    <citation type="submission" date="2019-08" db="EMBL/GenBank/DDBJ databases">
        <authorList>
            <person name="Kucharzyk K."/>
            <person name="Murdoch R.W."/>
            <person name="Higgins S."/>
            <person name="Loffler F."/>
        </authorList>
    </citation>
    <scope>NUCLEOTIDE SEQUENCE</scope>
</reference>
<dbReference type="AntiFam" id="ANF00084">
    <property type="entry name" value="Shadow ORF (opposite mutS)"/>
</dbReference>